<keyword evidence="5" id="KW-0460">Magnesium</keyword>
<dbReference type="EMBL" id="PFEF01000006">
    <property type="protein sequence ID" value="PJE64304.1"/>
    <property type="molecule type" value="Genomic_DNA"/>
</dbReference>
<dbReference type="AlphaFoldDB" id="A0A2M8KWJ3"/>
<dbReference type="PROSITE" id="PS51462">
    <property type="entry name" value="NUDIX"/>
    <property type="match status" value="1"/>
</dbReference>
<dbReference type="InterPro" id="IPR015797">
    <property type="entry name" value="NUDIX_hydrolase-like_dom_sf"/>
</dbReference>
<dbReference type="InterPro" id="IPR000086">
    <property type="entry name" value="NUDIX_hydrolase_dom"/>
</dbReference>
<evidence type="ECO:0000256" key="5">
    <source>
        <dbReference type="ARBA" id="ARBA00022842"/>
    </source>
</evidence>
<evidence type="ECO:0000256" key="1">
    <source>
        <dbReference type="ARBA" id="ARBA00001946"/>
    </source>
</evidence>
<proteinExistence type="inferred from homology"/>
<dbReference type="Proteomes" id="UP000229098">
    <property type="component" value="Unassembled WGS sequence"/>
</dbReference>
<comment type="similarity">
    <text evidence="2">Belongs to the Nudix hydrolase family.</text>
</comment>
<sequence length="141" mass="16261">MKSYTLGFVFNTDLSKVLLMEKQHPDWQRGKYNGIGGKIEEGEESRACIVREIEEESGLSTEEADWIYIGVLKAEEYVVDVYALVYMGARTDAVTTTDERVEWFSTVSLPDKVIPNLRWMVPFALDKITNKEVRHFMAEYP</sequence>
<protein>
    <recommendedName>
        <fullName evidence="6">Nudix hydrolase domain-containing protein</fullName>
    </recommendedName>
</protein>
<dbReference type="GO" id="GO:0042262">
    <property type="term" value="P:DNA protection"/>
    <property type="evidence" value="ECO:0007669"/>
    <property type="project" value="TreeGrafter"/>
</dbReference>
<evidence type="ECO:0000256" key="4">
    <source>
        <dbReference type="ARBA" id="ARBA00022801"/>
    </source>
</evidence>
<dbReference type="Gene3D" id="3.90.79.10">
    <property type="entry name" value="Nucleoside Triphosphate Pyrophosphohydrolase"/>
    <property type="match status" value="1"/>
</dbReference>
<reference evidence="8" key="1">
    <citation type="submission" date="2017-09" db="EMBL/GenBank/DDBJ databases">
        <title>Depth-based differentiation of microbial function through sediment-hosted aquifers and enrichment of novel symbionts in the deep terrestrial subsurface.</title>
        <authorList>
            <person name="Probst A.J."/>
            <person name="Ladd B."/>
            <person name="Jarett J.K."/>
            <person name="Geller-Mcgrath D.E."/>
            <person name="Sieber C.M.K."/>
            <person name="Emerson J.B."/>
            <person name="Anantharaman K."/>
            <person name="Thomas B.C."/>
            <person name="Malmstrom R."/>
            <person name="Stieglmeier M."/>
            <person name="Klingl A."/>
            <person name="Woyke T."/>
            <person name="Ryan C.M."/>
            <person name="Banfield J.F."/>
        </authorList>
    </citation>
    <scope>NUCLEOTIDE SEQUENCE [LARGE SCALE GENOMIC DNA]</scope>
</reference>
<keyword evidence="4" id="KW-0378">Hydrolase</keyword>
<dbReference type="SUPFAM" id="SSF55811">
    <property type="entry name" value="Nudix"/>
    <property type="match status" value="1"/>
</dbReference>
<evidence type="ECO:0000313" key="8">
    <source>
        <dbReference type="Proteomes" id="UP000229098"/>
    </source>
</evidence>
<organism evidence="7 8">
    <name type="scientific">Candidatus Ryanbacteria bacterium CG10_big_fil_rev_8_21_14_0_10_43_42</name>
    <dbReference type="NCBI Taxonomy" id="1974864"/>
    <lineage>
        <taxon>Bacteria</taxon>
        <taxon>Candidatus Ryaniibacteriota</taxon>
    </lineage>
</organism>
<evidence type="ECO:0000259" key="6">
    <source>
        <dbReference type="PROSITE" id="PS51462"/>
    </source>
</evidence>
<dbReference type="GO" id="GO:0008413">
    <property type="term" value="F:8-oxo-7,8-dihydroguanosine triphosphate pyrophosphatase activity"/>
    <property type="evidence" value="ECO:0007669"/>
    <property type="project" value="TreeGrafter"/>
</dbReference>
<comment type="caution">
    <text evidence="7">The sequence shown here is derived from an EMBL/GenBank/DDBJ whole genome shotgun (WGS) entry which is preliminary data.</text>
</comment>
<keyword evidence="3" id="KW-0479">Metal-binding</keyword>
<dbReference type="PANTHER" id="PTHR43758:SF2">
    <property type="entry name" value="OXIDIZED PURINE NUCLEOSIDE TRIPHOSPHATE HYDROLASE"/>
    <property type="match status" value="1"/>
</dbReference>
<name>A0A2M8KWJ3_9BACT</name>
<dbReference type="GO" id="GO:0046872">
    <property type="term" value="F:metal ion binding"/>
    <property type="evidence" value="ECO:0007669"/>
    <property type="project" value="UniProtKB-KW"/>
</dbReference>
<comment type="cofactor">
    <cofactor evidence="1">
        <name>Mg(2+)</name>
        <dbReference type="ChEBI" id="CHEBI:18420"/>
    </cofactor>
</comment>
<dbReference type="GO" id="GO:0005737">
    <property type="term" value="C:cytoplasm"/>
    <property type="evidence" value="ECO:0007669"/>
    <property type="project" value="TreeGrafter"/>
</dbReference>
<dbReference type="InterPro" id="IPR020084">
    <property type="entry name" value="NUDIX_hydrolase_CS"/>
</dbReference>
<dbReference type="Pfam" id="PF00293">
    <property type="entry name" value="NUDIX"/>
    <property type="match status" value="1"/>
</dbReference>
<dbReference type="PROSITE" id="PS00893">
    <property type="entry name" value="NUDIX_BOX"/>
    <property type="match status" value="1"/>
</dbReference>
<evidence type="ECO:0000256" key="3">
    <source>
        <dbReference type="ARBA" id="ARBA00022723"/>
    </source>
</evidence>
<dbReference type="PANTHER" id="PTHR43758">
    <property type="entry name" value="7,8-DIHYDRO-8-OXOGUANINE TRIPHOSPHATASE"/>
    <property type="match status" value="1"/>
</dbReference>
<accession>A0A2M8KWJ3</accession>
<gene>
    <name evidence="7" type="ORF">COU90_02535</name>
</gene>
<evidence type="ECO:0000313" key="7">
    <source>
        <dbReference type="EMBL" id="PJE64304.1"/>
    </source>
</evidence>
<evidence type="ECO:0000256" key="2">
    <source>
        <dbReference type="ARBA" id="ARBA00005582"/>
    </source>
</evidence>
<feature type="domain" description="Nudix hydrolase" evidence="6">
    <location>
        <begin position="1"/>
        <end position="126"/>
    </location>
</feature>